<dbReference type="InterPro" id="IPR047122">
    <property type="entry name" value="Trans-enoyl_RdTase-like"/>
</dbReference>
<dbReference type="SUPFAM" id="SSF50129">
    <property type="entry name" value="GroES-like"/>
    <property type="match status" value="1"/>
</dbReference>
<dbReference type="OrthoDB" id="3233595at2759"/>
<dbReference type="PANTHER" id="PTHR45348:SF2">
    <property type="entry name" value="ZINC-TYPE ALCOHOL DEHYDROGENASE-LIKE PROTEIN C2E1P3.01"/>
    <property type="match status" value="1"/>
</dbReference>
<dbReference type="InterPro" id="IPR013154">
    <property type="entry name" value="ADH-like_N"/>
</dbReference>
<organism evidence="2 3">
    <name type="scientific">Mycena sanguinolenta</name>
    <dbReference type="NCBI Taxonomy" id="230812"/>
    <lineage>
        <taxon>Eukaryota</taxon>
        <taxon>Fungi</taxon>
        <taxon>Dikarya</taxon>
        <taxon>Basidiomycota</taxon>
        <taxon>Agaricomycotina</taxon>
        <taxon>Agaricomycetes</taxon>
        <taxon>Agaricomycetidae</taxon>
        <taxon>Agaricales</taxon>
        <taxon>Marasmiineae</taxon>
        <taxon>Mycenaceae</taxon>
        <taxon>Mycena</taxon>
    </lineage>
</organism>
<accession>A0A8H6U217</accession>
<dbReference type="Pfam" id="PF08240">
    <property type="entry name" value="ADH_N"/>
    <property type="match status" value="1"/>
</dbReference>
<dbReference type="AlphaFoldDB" id="A0A8H6U217"/>
<evidence type="ECO:0000313" key="3">
    <source>
        <dbReference type="Proteomes" id="UP000623467"/>
    </source>
</evidence>
<evidence type="ECO:0000259" key="1">
    <source>
        <dbReference type="Pfam" id="PF08240"/>
    </source>
</evidence>
<dbReference type="EMBL" id="JACAZH010000078">
    <property type="protein sequence ID" value="KAF7328463.1"/>
    <property type="molecule type" value="Genomic_DNA"/>
</dbReference>
<proteinExistence type="predicted"/>
<keyword evidence="3" id="KW-1185">Reference proteome</keyword>
<gene>
    <name evidence="2" type="ORF">MSAN_02482800</name>
</gene>
<dbReference type="InterPro" id="IPR011032">
    <property type="entry name" value="GroES-like_sf"/>
</dbReference>
<dbReference type="GO" id="GO:0016651">
    <property type="term" value="F:oxidoreductase activity, acting on NAD(P)H"/>
    <property type="evidence" value="ECO:0007669"/>
    <property type="project" value="InterPro"/>
</dbReference>
<feature type="domain" description="Alcohol dehydrogenase-like N-terminal" evidence="1">
    <location>
        <begin position="39"/>
        <end position="94"/>
    </location>
</feature>
<name>A0A8H6U217_9AGAR</name>
<dbReference type="Gene3D" id="3.90.180.10">
    <property type="entry name" value="Medium-chain alcohol dehydrogenases, catalytic domain"/>
    <property type="match status" value="1"/>
</dbReference>
<dbReference type="PANTHER" id="PTHR45348">
    <property type="entry name" value="HYPOTHETICAL OXIDOREDUCTASE (EUROFUNG)"/>
    <property type="match status" value="1"/>
</dbReference>
<evidence type="ECO:0000313" key="2">
    <source>
        <dbReference type="EMBL" id="KAF7328463.1"/>
    </source>
</evidence>
<sequence>MSLIPHYPATPVALQLTEPKQKTALTLARVNIPEVLDGQEVLIKNGAAAQNPVEVDNGSIATLPWTNWGDVTGEVIALGKDVKTIQVGDRVASFLSRKTTRHSGYQEFSIGNAPQTFKVCPHFHEMSFDANSDTRSQNTWDMKKHCPFHSLWSETD</sequence>
<dbReference type="Proteomes" id="UP000623467">
    <property type="component" value="Unassembled WGS sequence"/>
</dbReference>
<comment type="caution">
    <text evidence="2">The sequence shown here is derived from an EMBL/GenBank/DDBJ whole genome shotgun (WGS) entry which is preliminary data.</text>
</comment>
<protein>
    <submittedName>
        <fullName evidence="2">GroES-like protein</fullName>
    </submittedName>
</protein>
<reference evidence="2" key="1">
    <citation type="submission" date="2020-05" db="EMBL/GenBank/DDBJ databases">
        <title>Mycena genomes resolve the evolution of fungal bioluminescence.</title>
        <authorList>
            <person name="Tsai I.J."/>
        </authorList>
    </citation>
    <scope>NUCLEOTIDE SEQUENCE</scope>
    <source>
        <strain evidence="2">160909Yilan</strain>
    </source>
</reference>